<name>A0A1I0E1U5_THASX</name>
<dbReference type="InterPro" id="IPR037682">
    <property type="entry name" value="TonB_C"/>
</dbReference>
<dbReference type="RefSeq" id="WP_093329236.1">
    <property type="nucleotide sequence ID" value="NZ_AP027363.1"/>
</dbReference>
<keyword evidence="4" id="KW-1003">Cell membrane</keyword>
<evidence type="ECO:0000256" key="3">
    <source>
        <dbReference type="ARBA" id="ARBA00022448"/>
    </source>
</evidence>
<evidence type="ECO:0000256" key="9">
    <source>
        <dbReference type="ARBA" id="ARBA00023136"/>
    </source>
</evidence>
<dbReference type="EMBL" id="FOHK01000007">
    <property type="protein sequence ID" value="SET38864.1"/>
    <property type="molecule type" value="Genomic_DNA"/>
</dbReference>
<evidence type="ECO:0000259" key="11">
    <source>
        <dbReference type="PROSITE" id="PS52015"/>
    </source>
</evidence>
<comment type="subcellular location">
    <subcellularLocation>
        <location evidence="1">Cell inner membrane</location>
        <topology evidence="1">Single-pass membrane protein</topology>
        <orientation evidence="1">Periplasmic side</orientation>
    </subcellularLocation>
</comment>
<keyword evidence="7" id="KW-0653">Protein transport</keyword>
<dbReference type="GO" id="GO:0055085">
    <property type="term" value="P:transmembrane transport"/>
    <property type="evidence" value="ECO:0007669"/>
    <property type="project" value="InterPro"/>
</dbReference>
<dbReference type="FunFam" id="3.30.1150.10:FF:000006">
    <property type="entry name" value="Protein TonB"/>
    <property type="match status" value="1"/>
</dbReference>
<evidence type="ECO:0000256" key="1">
    <source>
        <dbReference type="ARBA" id="ARBA00004383"/>
    </source>
</evidence>
<comment type="similarity">
    <text evidence="2">Belongs to the TonB family.</text>
</comment>
<sequence length="199" mass="22301">MNKLMATIPLAGAVTFTLFALMSFLVKGHDEALIDDPNPVIVEVARLPDEIPAAKRPRVKLEPPKPPERPQQVPETIDSQSEPTDFTYQPPGLTIEKQAINPSFHGNGDREATPVVRVNPKYPAPAQRDGTEGWVKLIFDINEMGGVENVRVLDASPKRVFDKAARSALRKWKYQPKKVDGKMIKQHDLTVQLDFKMQQ</sequence>
<dbReference type="AlphaFoldDB" id="A0A1I0E1U5"/>
<dbReference type="Proteomes" id="UP000199308">
    <property type="component" value="Unassembled WGS sequence"/>
</dbReference>
<keyword evidence="3" id="KW-0813">Transport</keyword>
<evidence type="ECO:0000256" key="10">
    <source>
        <dbReference type="SAM" id="MobiDB-lite"/>
    </source>
</evidence>
<dbReference type="PANTHER" id="PTHR33446">
    <property type="entry name" value="PROTEIN TONB-RELATED"/>
    <property type="match status" value="1"/>
</dbReference>
<dbReference type="InterPro" id="IPR051045">
    <property type="entry name" value="TonB-dependent_transducer"/>
</dbReference>
<feature type="region of interest" description="Disordered" evidence="10">
    <location>
        <begin position="54"/>
        <end position="91"/>
    </location>
</feature>
<keyword evidence="9" id="KW-0472">Membrane</keyword>
<proteinExistence type="inferred from homology"/>
<dbReference type="GO" id="GO:0015031">
    <property type="term" value="P:protein transport"/>
    <property type="evidence" value="ECO:0007669"/>
    <property type="project" value="UniProtKB-KW"/>
</dbReference>
<evidence type="ECO:0000256" key="2">
    <source>
        <dbReference type="ARBA" id="ARBA00006555"/>
    </source>
</evidence>
<dbReference type="InterPro" id="IPR006260">
    <property type="entry name" value="TonB/TolA_C"/>
</dbReference>
<reference evidence="12 13" key="1">
    <citation type="submission" date="2016-10" db="EMBL/GenBank/DDBJ databases">
        <authorList>
            <person name="de Groot N.N."/>
        </authorList>
    </citation>
    <scope>NUCLEOTIDE SEQUENCE [LARGE SCALE GENOMIC DNA]</scope>
    <source>
        <strain evidence="12 13">DSM 19706</strain>
    </source>
</reference>
<accession>A0A1I0E1U5</accession>
<organism evidence="12 13">
    <name type="scientific">Thalassotalea agarivorans</name>
    <name type="common">Thalassomonas agarivorans</name>
    <dbReference type="NCBI Taxonomy" id="349064"/>
    <lineage>
        <taxon>Bacteria</taxon>
        <taxon>Pseudomonadati</taxon>
        <taxon>Pseudomonadota</taxon>
        <taxon>Gammaproteobacteria</taxon>
        <taxon>Alteromonadales</taxon>
        <taxon>Colwelliaceae</taxon>
        <taxon>Thalassotalea</taxon>
    </lineage>
</organism>
<keyword evidence="5" id="KW-0997">Cell inner membrane</keyword>
<evidence type="ECO:0000256" key="4">
    <source>
        <dbReference type="ARBA" id="ARBA00022475"/>
    </source>
</evidence>
<protein>
    <submittedName>
        <fullName evidence="12">Protein TonB</fullName>
    </submittedName>
</protein>
<evidence type="ECO:0000313" key="12">
    <source>
        <dbReference type="EMBL" id="SET38864.1"/>
    </source>
</evidence>
<dbReference type="STRING" id="349064.SAMN05660429_01694"/>
<feature type="compositionally biased region" description="Basic and acidic residues" evidence="10">
    <location>
        <begin position="54"/>
        <end position="68"/>
    </location>
</feature>
<keyword evidence="6" id="KW-0812">Transmembrane</keyword>
<dbReference type="GO" id="GO:0005886">
    <property type="term" value="C:plasma membrane"/>
    <property type="evidence" value="ECO:0007669"/>
    <property type="project" value="UniProtKB-SubCell"/>
</dbReference>
<keyword evidence="8" id="KW-1133">Transmembrane helix</keyword>
<evidence type="ECO:0000313" key="13">
    <source>
        <dbReference type="Proteomes" id="UP000199308"/>
    </source>
</evidence>
<dbReference type="NCBIfam" id="TIGR01352">
    <property type="entry name" value="tonB_Cterm"/>
    <property type="match status" value="1"/>
</dbReference>
<feature type="domain" description="TonB C-terminal" evidence="11">
    <location>
        <begin position="107"/>
        <end position="199"/>
    </location>
</feature>
<evidence type="ECO:0000256" key="8">
    <source>
        <dbReference type="ARBA" id="ARBA00022989"/>
    </source>
</evidence>
<dbReference type="Pfam" id="PF03544">
    <property type="entry name" value="TonB_C"/>
    <property type="match status" value="1"/>
</dbReference>
<dbReference type="SUPFAM" id="SSF74653">
    <property type="entry name" value="TolA/TonB C-terminal domain"/>
    <property type="match status" value="1"/>
</dbReference>
<dbReference type="OrthoDB" id="1628901at2"/>
<evidence type="ECO:0000256" key="5">
    <source>
        <dbReference type="ARBA" id="ARBA00022519"/>
    </source>
</evidence>
<feature type="compositionally biased region" description="Polar residues" evidence="10">
    <location>
        <begin position="77"/>
        <end position="87"/>
    </location>
</feature>
<gene>
    <name evidence="12" type="ORF">SAMN05660429_01694</name>
</gene>
<keyword evidence="13" id="KW-1185">Reference proteome</keyword>
<evidence type="ECO:0000256" key="6">
    <source>
        <dbReference type="ARBA" id="ARBA00022692"/>
    </source>
</evidence>
<evidence type="ECO:0000256" key="7">
    <source>
        <dbReference type="ARBA" id="ARBA00022927"/>
    </source>
</evidence>
<dbReference type="Gene3D" id="3.30.2420.10">
    <property type="entry name" value="TonB"/>
    <property type="match status" value="1"/>
</dbReference>
<dbReference type="PROSITE" id="PS52015">
    <property type="entry name" value="TONB_CTD"/>
    <property type="match status" value="1"/>
</dbReference>
<dbReference type="PANTHER" id="PTHR33446:SF14">
    <property type="entry name" value="PROTEIN TONB"/>
    <property type="match status" value="1"/>
</dbReference>